<keyword evidence="1" id="KW-0732">Signal</keyword>
<feature type="signal peptide" evidence="1">
    <location>
        <begin position="1"/>
        <end position="22"/>
    </location>
</feature>
<reference evidence="2" key="1">
    <citation type="submission" date="2024-05" db="EMBL/GenBank/DDBJ databases">
        <title>The Natural Products Discovery Center: Release of the First 8490 Sequenced Strains for Exploring Actinobacteria Biosynthetic Diversity.</title>
        <authorList>
            <person name="Kalkreuter E."/>
            <person name="Kautsar S.A."/>
            <person name="Yang D."/>
            <person name="Bader C.D."/>
            <person name="Teijaro C.N."/>
            <person name="Fluegel L."/>
            <person name="Davis C.M."/>
            <person name="Simpson J.R."/>
            <person name="Lauterbach L."/>
            <person name="Steele A.D."/>
            <person name="Gui C."/>
            <person name="Meng S."/>
            <person name="Li G."/>
            <person name="Viehrig K."/>
            <person name="Ye F."/>
            <person name="Su P."/>
            <person name="Kiefer A.F."/>
            <person name="Nichols A."/>
            <person name="Cepeda A.J."/>
            <person name="Yan W."/>
            <person name="Fan B."/>
            <person name="Jiang Y."/>
            <person name="Adhikari A."/>
            <person name="Zheng C.-J."/>
            <person name="Schuster L."/>
            <person name="Cowan T.M."/>
            <person name="Smanski M.J."/>
            <person name="Chevrette M.G."/>
            <person name="de Carvalho L.P.S."/>
            <person name="Shen B."/>
        </authorList>
    </citation>
    <scope>NUCLEOTIDE SEQUENCE</scope>
    <source>
        <strain evidence="2">NPDC080035</strain>
    </source>
</reference>
<dbReference type="EMBL" id="CP157390">
    <property type="protein sequence ID" value="XBM48761.1"/>
    <property type="molecule type" value="Genomic_DNA"/>
</dbReference>
<proteinExistence type="predicted"/>
<organism evidence="2">
    <name type="scientific">Leifsonia sp. NPDC080035</name>
    <dbReference type="NCBI Taxonomy" id="3143936"/>
    <lineage>
        <taxon>Bacteria</taxon>
        <taxon>Bacillati</taxon>
        <taxon>Actinomycetota</taxon>
        <taxon>Actinomycetes</taxon>
        <taxon>Micrococcales</taxon>
        <taxon>Microbacteriaceae</taxon>
        <taxon>Leifsonia</taxon>
    </lineage>
</organism>
<evidence type="ECO:0000313" key="2">
    <source>
        <dbReference type="EMBL" id="XBM48761.1"/>
    </source>
</evidence>
<dbReference type="AlphaFoldDB" id="A0AAU7GCV2"/>
<protein>
    <submittedName>
        <fullName evidence="2">Uncharacterized protein</fullName>
    </submittedName>
</protein>
<evidence type="ECO:0000256" key="1">
    <source>
        <dbReference type="SAM" id="SignalP"/>
    </source>
</evidence>
<gene>
    <name evidence="2" type="ORF">AAME72_02630</name>
</gene>
<sequence length="337" mass="35091">MRILWYWWALVAAAVLSTAAAAFFSATTIAAVQATPRIAVAHYLDALVHGKAKEAMRLGGIAARDGDLLLTEKAYATASDRITSYTLAAPVTRKGVTTVKATVQQGDRPYERTFRVVRAGGLPFLPLWALAPVTPDTVEVQVAGPTGLTFRIAGVTPKPGTGVLKLRALPGSYPVDVTSASSDFSADSGVAISHPSGSVVTPTVFAARLSETGYADAKAAVESWLDACLATQDAAPANCPFTVGEPATDGIRISDLHWSLVARPDVDILYGDWYDGGWDVRASGGTVTASATLTRITDGATTHVTTGDIPFAYAGTVTFTGDGAVFTPLRNDGSSQG</sequence>
<accession>A0AAU7GCV2</accession>
<name>A0AAU7GCV2_9MICO</name>
<dbReference type="RefSeq" id="WP_348788685.1">
    <property type="nucleotide sequence ID" value="NZ_CP157390.1"/>
</dbReference>
<feature type="chain" id="PRO_5043986138" evidence="1">
    <location>
        <begin position="23"/>
        <end position="337"/>
    </location>
</feature>